<dbReference type="SUPFAM" id="SSF56935">
    <property type="entry name" value="Porins"/>
    <property type="match status" value="1"/>
</dbReference>
<dbReference type="GO" id="GO:0006826">
    <property type="term" value="P:iron ion transport"/>
    <property type="evidence" value="ECO:0007669"/>
    <property type="project" value="UniProtKB-KW"/>
</dbReference>
<dbReference type="Pfam" id="PF07715">
    <property type="entry name" value="Plug"/>
    <property type="match status" value="1"/>
</dbReference>
<evidence type="ECO:0000313" key="15">
    <source>
        <dbReference type="EMBL" id="RAN33894.1"/>
    </source>
</evidence>
<gene>
    <name evidence="15" type="ORF">HY3_12045</name>
</gene>
<keyword evidence="4" id="KW-0410">Iron transport</keyword>
<keyword evidence="3 11" id="KW-1134">Transmembrane beta strand</keyword>
<name>A0A062TY90_9PROT</name>
<dbReference type="AlphaFoldDB" id="A0A062TY90"/>
<dbReference type="InterPro" id="IPR036942">
    <property type="entry name" value="Beta-barrel_TonB_sf"/>
</dbReference>
<keyword evidence="7" id="KW-0406">Ion transport</keyword>
<evidence type="ECO:0000259" key="14">
    <source>
        <dbReference type="Pfam" id="PF07715"/>
    </source>
</evidence>
<comment type="similarity">
    <text evidence="11 12">Belongs to the TonB-dependent receptor family.</text>
</comment>
<evidence type="ECO:0000256" key="8">
    <source>
        <dbReference type="ARBA" id="ARBA00023077"/>
    </source>
</evidence>
<organism evidence="15 16">
    <name type="scientific">Hyphomonas pacifica</name>
    <dbReference type="NCBI Taxonomy" id="1280941"/>
    <lineage>
        <taxon>Bacteria</taxon>
        <taxon>Pseudomonadati</taxon>
        <taxon>Pseudomonadota</taxon>
        <taxon>Alphaproteobacteria</taxon>
        <taxon>Hyphomonadales</taxon>
        <taxon>Hyphomonadaceae</taxon>
        <taxon>Hyphomonas</taxon>
    </lineage>
</organism>
<dbReference type="PANTHER" id="PTHR32552">
    <property type="entry name" value="FERRICHROME IRON RECEPTOR-RELATED"/>
    <property type="match status" value="1"/>
</dbReference>
<evidence type="ECO:0000256" key="12">
    <source>
        <dbReference type="RuleBase" id="RU003357"/>
    </source>
</evidence>
<accession>A0A062TY90</accession>
<evidence type="ECO:0000256" key="1">
    <source>
        <dbReference type="ARBA" id="ARBA00004571"/>
    </source>
</evidence>
<evidence type="ECO:0000256" key="11">
    <source>
        <dbReference type="PROSITE-ProRule" id="PRU01360"/>
    </source>
</evidence>
<keyword evidence="8 12" id="KW-0798">TonB box</keyword>
<evidence type="ECO:0000313" key="16">
    <source>
        <dbReference type="Proteomes" id="UP000249123"/>
    </source>
</evidence>
<dbReference type="PANTHER" id="PTHR32552:SF81">
    <property type="entry name" value="TONB-DEPENDENT OUTER MEMBRANE RECEPTOR"/>
    <property type="match status" value="1"/>
</dbReference>
<dbReference type="OrthoDB" id="7313036at2"/>
<dbReference type="eggNOG" id="COG4774">
    <property type="taxonomic scope" value="Bacteria"/>
</dbReference>
<dbReference type="PROSITE" id="PS52016">
    <property type="entry name" value="TONB_DEPENDENT_REC_3"/>
    <property type="match status" value="1"/>
</dbReference>
<keyword evidence="2 11" id="KW-0813">Transport</keyword>
<feature type="domain" description="TonB-dependent receptor plug" evidence="14">
    <location>
        <begin position="66"/>
        <end position="172"/>
    </location>
</feature>
<dbReference type="Proteomes" id="UP000249123">
    <property type="component" value="Unassembled WGS sequence"/>
</dbReference>
<evidence type="ECO:0000259" key="13">
    <source>
        <dbReference type="Pfam" id="PF00593"/>
    </source>
</evidence>
<evidence type="ECO:0000256" key="5">
    <source>
        <dbReference type="ARBA" id="ARBA00022692"/>
    </source>
</evidence>
<comment type="caution">
    <text evidence="15">The sequence shown here is derived from an EMBL/GenBank/DDBJ whole genome shotgun (WGS) entry which is preliminary data.</text>
</comment>
<dbReference type="InterPro" id="IPR000531">
    <property type="entry name" value="Beta-barrel_TonB"/>
</dbReference>
<dbReference type="Gene3D" id="2.40.170.20">
    <property type="entry name" value="TonB-dependent receptor, beta-barrel domain"/>
    <property type="match status" value="1"/>
</dbReference>
<evidence type="ECO:0000256" key="2">
    <source>
        <dbReference type="ARBA" id="ARBA00022448"/>
    </source>
</evidence>
<evidence type="ECO:0000256" key="3">
    <source>
        <dbReference type="ARBA" id="ARBA00022452"/>
    </source>
</evidence>
<dbReference type="CDD" id="cd01347">
    <property type="entry name" value="ligand_gated_channel"/>
    <property type="match status" value="1"/>
</dbReference>
<evidence type="ECO:0000256" key="4">
    <source>
        <dbReference type="ARBA" id="ARBA00022496"/>
    </source>
</evidence>
<dbReference type="STRING" id="1280941.HY2_13675"/>
<evidence type="ECO:0008006" key="17">
    <source>
        <dbReference type="Google" id="ProtNLM"/>
    </source>
</evidence>
<comment type="subcellular location">
    <subcellularLocation>
        <location evidence="1 11">Cell outer membrane</location>
        <topology evidence="1 11">Multi-pass membrane protein</topology>
    </subcellularLocation>
</comment>
<dbReference type="EMBL" id="AWFB01000016">
    <property type="protein sequence ID" value="RAN33894.1"/>
    <property type="molecule type" value="Genomic_DNA"/>
</dbReference>
<dbReference type="RefSeq" id="WP_034827043.1">
    <property type="nucleotide sequence ID" value="NZ_AWFA01000025.1"/>
</dbReference>
<proteinExistence type="inferred from homology"/>
<sequence>MQLFSVRRVLLSSCALILPLSAQAQALTETTPAQDAEVSSVEAEAKDADKVYDAIVVVAQRREENLLDVPSSIAAVGSAQLEATSSQRVQDVANYVPNVDIASTSALGATLTIRGVGSSSRNIGFDSRAGLYIDGVYLGQSPALDQDLLGLERVEVLRGPQGTLFGKNNDAGAINLITKRPGNTFTGEAFARIGNLGQEQYAFRVSGPVTETVSASLAASSVKRDGYIRNITDGAETPSRDSQSVRGQINIDDGGPFTLYLSADALFANDRPNNGDPLTNSFGSALDTAAPTRNVISYTPGRIKDDDRTIWGVSAEASYELPSNHILKSITAYRETEFSTSFDADRSALDLLYVNYEDNYQQTSEELQLISPDDGRFTYLVGLYLYSQDSDTKRDALGGALGGALGLAPGTGALSGGQLKTENAAIYGNIAYDILPKLEASLGLRWSWEKKTVDWSIDGSAAPAFGIATGTVDEDRVDRDVSPTLTLTYRITPEVNTYARYSTGYKSGGYNLDFISASIFPDGVEFRKETVDNYEIGLKGAFFNNRATLNLSAFTADYTDYQVNQYRELGGGQTVIAISNAGSVRSQGIEAEGMFHVSDDLRIQGGIGLLDTTFTDFPGGGAGGVNVAGNRLPRASKFQGTIGLDYDRQISQELSLFAAAQYSYRSNYYVEENNYSTRAVGSEVISFGKVPGYGLLDARVGIAGSKGWELALYSRNLTDEDYLVSYGREFLGALLEYRGEPMSWGAEARIRF</sequence>
<keyword evidence="6" id="KW-0408">Iron</keyword>
<feature type="domain" description="TonB-dependent receptor-like beta-barrel" evidence="13">
    <location>
        <begin position="265"/>
        <end position="717"/>
    </location>
</feature>
<keyword evidence="9 11" id="KW-0472">Membrane</keyword>
<protein>
    <recommendedName>
        <fullName evidence="17">TonB-dependent receptor</fullName>
    </recommendedName>
</protein>
<evidence type="ECO:0000256" key="9">
    <source>
        <dbReference type="ARBA" id="ARBA00023136"/>
    </source>
</evidence>
<dbReference type="Pfam" id="PF00593">
    <property type="entry name" value="TonB_dep_Rec_b-barrel"/>
    <property type="match status" value="1"/>
</dbReference>
<evidence type="ECO:0000256" key="6">
    <source>
        <dbReference type="ARBA" id="ARBA00023004"/>
    </source>
</evidence>
<reference evidence="15 16" key="1">
    <citation type="submission" date="2013-04" db="EMBL/GenBank/DDBJ databases">
        <title>Hyphomonas sp. T24B3 Genome Sequencing.</title>
        <authorList>
            <person name="Lai Q."/>
            <person name="Shao Z."/>
        </authorList>
    </citation>
    <scope>NUCLEOTIDE SEQUENCE [LARGE SCALE GENOMIC DNA]</scope>
    <source>
        <strain evidence="15 16">T24B3</strain>
    </source>
</reference>
<dbReference type="InterPro" id="IPR012910">
    <property type="entry name" value="Plug_dom"/>
</dbReference>
<dbReference type="GO" id="GO:0009279">
    <property type="term" value="C:cell outer membrane"/>
    <property type="evidence" value="ECO:0007669"/>
    <property type="project" value="UniProtKB-SubCell"/>
</dbReference>
<keyword evidence="16" id="KW-1185">Reference proteome</keyword>
<evidence type="ECO:0000256" key="10">
    <source>
        <dbReference type="ARBA" id="ARBA00023237"/>
    </source>
</evidence>
<evidence type="ECO:0000256" key="7">
    <source>
        <dbReference type="ARBA" id="ARBA00023065"/>
    </source>
</evidence>
<keyword evidence="10 11" id="KW-0998">Cell outer membrane</keyword>
<keyword evidence="5 11" id="KW-0812">Transmembrane</keyword>
<dbReference type="InterPro" id="IPR039426">
    <property type="entry name" value="TonB-dep_rcpt-like"/>
</dbReference>